<accession>A0A1G7NY75</accession>
<dbReference type="Pfam" id="PF01790">
    <property type="entry name" value="LGT"/>
    <property type="match status" value="1"/>
</dbReference>
<evidence type="ECO:0000256" key="4">
    <source>
        <dbReference type="ARBA" id="ARBA00022692"/>
    </source>
</evidence>
<evidence type="ECO:0000256" key="6">
    <source>
        <dbReference type="ARBA" id="ARBA00023136"/>
    </source>
</evidence>
<organism evidence="8 9">
    <name type="scientific">Celeribacter baekdonensis</name>
    <dbReference type="NCBI Taxonomy" id="875171"/>
    <lineage>
        <taxon>Bacteria</taxon>
        <taxon>Pseudomonadati</taxon>
        <taxon>Pseudomonadota</taxon>
        <taxon>Alphaproteobacteria</taxon>
        <taxon>Rhodobacterales</taxon>
        <taxon>Roseobacteraceae</taxon>
        <taxon>Celeribacter</taxon>
    </lineage>
</organism>
<dbReference type="EC" id="2.5.1.145" evidence="7"/>
<comment type="subcellular location">
    <subcellularLocation>
        <location evidence="7">Cell membrane</location>
        <topology evidence="7">Multi-pass membrane protein</topology>
    </subcellularLocation>
</comment>
<dbReference type="NCBIfam" id="TIGR00544">
    <property type="entry name" value="lgt"/>
    <property type="match status" value="1"/>
</dbReference>
<evidence type="ECO:0000256" key="7">
    <source>
        <dbReference type="HAMAP-Rule" id="MF_01147"/>
    </source>
</evidence>
<comment type="function">
    <text evidence="7">Catalyzes the transfer of the diacylglyceryl group from phosphatidylglycerol to the sulfhydryl group of the N-terminal cysteine of a prolipoprotein, the first step in the formation of mature lipoproteins.</text>
</comment>
<comment type="catalytic activity">
    <reaction evidence="7">
        <text>L-cysteinyl-[prolipoprotein] + a 1,2-diacyl-sn-glycero-3-phospho-(1'-sn-glycerol) = an S-1,2-diacyl-sn-glyceryl-L-cysteinyl-[prolipoprotein] + sn-glycerol 1-phosphate + H(+)</text>
        <dbReference type="Rhea" id="RHEA:56712"/>
        <dbReference type="Rhea" id="RHEA-COMP:14679"/>
        <dbReference type="Rhea" id="RHEA-COMP:14680"/>
        <dbReference type="ChEBI" id="CHEBI:15378"/>
        <dbReference type="ChEBI" id="CHEBI:29950"/>
        <dbReference type="ChEBI" id="CHEBI:57685"/>
        <dbReference type="ChEBI" id="CHEBI:64716"/>
        <dbReference type="ChEBI" id="CHEBI:140658"/>
        <dbReference type="EC" id="2.5.1.145"/>
    </reaction>
</comment>
<dbReference type="UniPathway" id="UPA00664"/>
<keyword evidence="3 7" id="KW-0808">Transferase</keyword>
<proteinExistence type="inferred from homology"/>
<dbReference type="HAMAP" id="MF_01147">
    <property type="entry name" value="Lgt"/>
    <property type="match status" value="1"/>
</dbReference>
<dbReference type="GO" id="GO:0005886">
    <property type="term" value="C:plasma membrane"/>
    <property type="evidence" value="ECO:0007669"/>
    <property type="project" value="UniProtKB-SubCell"/>
</dbReference>
<comment type="similarity">
    <text evidence="1 7">Belongs to the Lgt family.</text>
</comment>
<dbReference type="Proteomes" id="UP000182284">
    <property type="component" value="Unassembled WGS sequence"/>
</dbReference>
<evidence type="ECO:0000256" key="2">
    <source>
        <dbReference type="ARBA" id="ARBA00022475"/>
    </source>
</evidence>
<dbReference type="EMBL" id="FNBL01000007">
    <property type="protein sequence ID" value="SDF78985.1"/>
    <property type="molecule type" value="Genomic_DNA"/>
</dbReference>
<evidence type="ECO:0000256" key="5">
    <source>
        <dbReference type="ARBA" id="ARBA00022989"/>
    </source>
</evidence>
<comment type="pathway">
    <text evidence="7">Protein modification; lipoprotein biosynthesis (diacylglyceryl transfer).</text>
</comment>
<gene>
    <name evidence="7" type="primary">lgt</name>
    <name evidence="8" type="ORF">SAMN04488117_107152</name>
</gene>
<feature type="transmembrane region" description="Helical" evidence="7">
    <location>
        <begin position="265"/>
        <end position="288"/>
    </location>
</feature>
<keyword evidence="2 7" id="KW-1003">Cell membrane</keyword>
<dbReference type="OrthoDB" id="871140at2"/>
<feature type="transmembrane region" description="Helical" evidence="7">
    <location>
        <begin position="203"/>
        <end position="221"/>
    </location>
</feature>
<feature type="transmembrane region" description="Helical" evidence="7">
    <location>
        <begin position="73"/>
        <end position="93"/>
    </location>
</feature>
<dbReference type="PANTHER" id="PTHR30589:SF0">
    <property type="entry name" value="PHOSPHATIDYLGLYCEROL--PROLIPOPROTEIN DIACYLGLYCERYL TRANSFERASE"/>
    <property type="match status" value="1"/>
</dbReference>
<feature type="transmembrane region" description="Helical" evidence="7">
    <location>
        <begin position="228"/>
        <end position="245"/>
    </location>
</feature>
<dbReference type="GO" id="GO:0042158">
    <property type="term" value="P:lipoprotein biosynthetic process"/>
    <property type="evidence" value="ECO:0007669"/>
    <property type="project" value="UniProtKB-UniRule"/>
</dbReference>
<reference evidence="8 9" key="1">
    <citation type="submission" date="2016-10" db="EMBL/GenBank/DDBJ databases">
        <authorList>
            <person name="de Groot N.N."/>
        </authorList>
    </citation>
    <scope>NUCLEOTIDE SEQUENCE [LARGE SCALE GENOMIC DNA]</scope>
    <source>
        <strain evidence="8 9">DSM 27375</strain>
    </source>
</reference>
<keyword evidence="5 7" id="KW-1133">Transmembrane helix</keyword>
<feature type="binding site" evidence="7">
    <location>
        <position position="156"/>
    </location>
    <ligand>
        <name>a 1,2-diacyl-sn-glycero-3-phospho-(1'-sn-glycerol)</name>
        <dbReference type="ChEBI" id="CHEBI:64716"/>
    </ligand>
</feature>
<protein>
    <recommendedName>
        <fullName evidence="7">Phosphatidylglycerol--prolipoprotein diacylglyceryl transferase</fullName>
        <ecNumber evidence="7">2.5.1.145</ecNumber>
    </recommendedName>
</protein>
<feature type="transmembrane region" description="Helical" evidence="7">
    <location>
        <begin position="143"/>
        <end position="161"/>
    </location>
</feature>
<keyword evidence="6 7" id="KW-0472">Membrane</keyword>
<dbReference type="PANTHER" id="PTHR30589">
    <property type="entry name" value="PROLIPOPROTEIN DIACYLGLYCERYL TRANSFERASE"/>
    <property type="match status" value="1"/>
</dbReference>
<sequence>MFQMIPAVIQFPDLSPILFELDLGPIHFALHWYALAYIGGFLIGWLLIMRALKTPRLWPSDTPPMGRTAFEDLLTWLILGVIVGGRLGYVLFYKPGYYFAHPIEIPMVWQGGMAFHGGFIGVVIAAALWGRTHKVPLGSLADMLAMATPPGLMLGRIANFVNAELWGKPWDGPWAVIFPGDAAQACATLSAPCARHPSQLYEAGMEGLILGSVLLVMVWGFRAFKRPGLVAGVFFAGYGLSRFIVEFFRQADDQFITAINPNGAVFAGMQMGQLLSLPMILIGVFFAARALRGPRPA</sequence>
<keyword evidence="8" id="KW-0449">Lipoprotein</keyword>
<keyword evidence="4 7" id="KW-0812">Transmembrane</keyword>
<dbReference type="AlphaFoldDB" id="A0A1G7NY75"/>
<evidence type="ECO:0000313" key="9">
    <source>
        <dbReference type="Proteomes" id="UP000182284"/>
    </source>
</evidence>
<dbReference type="InterPro" id="IPR001640">
    <property type="entry name" value="Lgt"/>
</dbReference>
<dbReference type="PROSITE" id="PS01311">
    <property type="entry name" value="LGT"/>
    <property type="match status" value="1"/>
</dbReference>
<feature type="transmembrane region" description="Helical" evidence="7">
    <location>
        <begin position="30"/>
        <end position="52"/>
    </location>
</feature>
<name>A0A1G7NY75_9RHOB</name>
<evidence type="ECO:0000256" key="3">
    <source>
        <dbReference type="ARBA" id="ARBA00022679"/>
    </source>
</evidence>
<feature type="transmembrane region" description="Helical" evidence="7">
    <location>
        <begin position="113"/>
        <end position="131"/>
    </location>
</feature>
<evidence type="ECO:0000313" key="8">
    <source>
        <dbReference type="EMBL" id="SDF78985.1"/>
    </source>
</evidence>
<dbReference type="GO" id="GO:0008961">
    <property type="term" value="F:phosphatidylglycerol-prolipoprotein diacylglyceryl transferase activity"/>
    <property type="evidence" value="ECO:0007669"/>
    <property type="project" value="UniProtKB-UniRule"/>
</dbReference>
<evidence type="ECO:0000256" key="1">
    <source>
        <dbReference type="ARBA" id="ARBA00007150"/>
    </source>
</evidence>